<protein>
    <recommendedName>
        <fullName evidence="3 7">DNA replication complex GINS protein PSF2</fullName>
    </recommendedName>
</protein>
<keyword evidence="4 7" id="KW-0235">DNA replication</keyword>
<dbReference type="SUPFAM" id="SSF158573">
    <property type="entry name" value="GINS helical bundle-like"/>
    <property type="match status" value="1"/>
</dbReference>
<dbReference type="Pfam" id="PF05916">
    <property type="entry name" value="Sld5"/>
    <property type="match status" value="1"/>
</dbReference>
<evidence type="ECO:0000256" key="8">
    <source>
        <dbReference type="SAM" id="MobiDB-lite"/>
    </source>
</evidence>
<evidence type="ECO:0000256" key="3">
    <source>
        <dbReference type="ARBA" id="ARBA00015139"/>
    </source>
</evidence>
<dbReference type="Pfam" id="PF25005">
    <property type="entry name" value="PSF2_N"/>
    <property type="match status" value="1"/>
</dbReference>
<dbReference type="InterPro" id="IPR056784">
    <property type="entry name" value="PSF2_N"/>
</dbReference>
<comment type="subcellular location">
    <subcellularLocation>
        <location evidence="1 7">Nucleus</location>
    </subcellularLocation>
</comment>
<reference evidence="11 12" key="1">
    <citation type="submission" date="2018-10" db="EMBL/GenBank/DDBJ databases">
        <title>Complete genome sequence of Malassezia restricta CBS 7877.</title>
        <authorList>
            <person name="Morand S.C."/>
            <person name="Bertignac M."/>
            <person name="Iltis A."/>
            <person name="Kolder I."/>
            <person name="Pirovano W."/>
            <person name="Jourdain R."/>
            <person name="Clavaud C."/>
        </authorList>
    </citation>
    <scope>NUCLEOTIDE SEQUENCE [LARGE SCALE GENOMIC DNA]</scope>
    <source>
        <strain evidence="11 12">CBS 7877</strain>
    </source>
</reference>
<organism evidence="11 12">
    <name type="scientific">Malassezia restricta (strain ATCC 96810 / NBRC 103918 / CBS 7877)</name>
    <name type="common">Seborrheic dermatitis infection agent</name>
    <dbReference type="NCBI Taxonomy" id="425264"/>
    <lineage>
        <taxon>Eukaryota</taxon>
        <taxon>Fungi</taxon>
        <taxon>Dikarya</taxon>
        <taxon>Basidiomycota</taxon>
        <taxon>Ustilaginomycotina</taxon>
        <taxon>Malasseziomycetes</taxon>
        <taxon>Malasseziales</taxon>
        <taxon>Malasseziaceae</taxon>
        <taxon>Malassezia</taxon>
    </lineage>
</organism>
<dbReference type="STRING" id="425264.A0A3G2S4R4"/>
<dbReference type="FunFam" id="3.40.5.50:FF:000001">
    <property type="entry name" value="DNA replication complex GINS protein PSF2"/>
    <property type="match status" value="1"/>
</dbReference>
<dbReference type="GO" id="GO:0007059">
    <property type="term" value="P:chromosome segregation"/>
    <property type="evidence" value="ECO:0007669"/>
    <property type="project" value="UniProtKB-KW"/>
</dbReference>
<dbReference type="InterPro" id="IPR021151">
    <property type="entry name" value="GINS_A"/>
</dbReference>
<dbReference type="SUPFAM" id="SSF160059">
    <property type="entry name" value="PriA/YqbF domain"/>
    <property type="match status" value="1"/>
</dbReference>
<proteinExistence type="inferred from homology"/>
<feature type="domain" description="GINS subunit" evidence="9">
    <location>
        <begin position="76"/>
        <end position="170"/>
    </location>
</feature>
<dbReference type="Gene3D" id="1.20.58.1020">
    <property type="match status" value="1"/>
</dbReference>
<keyword evidence="12" id="KW-1185">Reference proteome</keyword>
<evidence type="ECO:0000259" key="10">
    <source>
        <dbReference type="Pfam" id="PF25005"/>
    </source>
</evidence>
<evidence type="ECO:0000256" key="2">
    <source>
        <dbReference type="ARBA" id="ARBA00010565"/>
    </source>
</evidence>
<dbReference type="Gene3D" id="3.40.5.50">
    <property type="match status" value="1"/>
</dbReference>
<dbReference type="InterPro" id="IPR036224">
    <property type="entry name" value="GINS_bundle-like_dom_sf"/>
</dbReference>
<dbReference type="Proteomes" id="UP000269793">
    <property type="component" value="Chromosome III"/>
</dbReference>
<dbReference type="CDD" id="cd21694">
    <property type="entry name" value="GINS_B_Psf2"/>
    <property type="match status" value="1"/>
</dbReference>
<dbReference type="AlphaFoldDB" id="A0A3G2S4R4"/>
<dbReference type="EMBL" id="CP033150">
    <property type="protein sequence ID" value="AYO43093.1"/>
    <property type="molecule type" value="Genomic_DNA"/>
</dbReference>
<evidence type="ECO:0000259" key="9">
    <source>
        <dbReference type="Pfam" id="PF05916"/>
    </source>
</evidence>
<comment type="subunit">
    <text evidence="7">Component of the GINS complex.</text>
</comment>
<dbReference type="PIRSF" id="PIRSF028998">
    <property type="entry name" value="GINS_Psf2_subgr"/>
    <property type="match status" value="1"/>
</dbReference>
<sequence>MALPTPTRYGILPTEMEYVASSETIVDILPLISLDRVRLLSGTYGPFEPPARAQVPLWLAILLRKKRKCVIVPPEWLSVETLAEFLRQETVTLPFSPLPLHYVAIAHLLLEHAAEDIPDASRVRALLKDLRDARQSKILAGLGMINPAHLEMTNISSMEICELRPLFVTALSQLHALHGSSNDANTEDMPSQTSESVAPTLDDNDENISVRRA</sequence>
<dbReference type="FunFam" id="1.20.58.1020:FF:000001">
    <property type="entry name" value="DNA replication complex GINS protein PSF2"/>
    <property type="match status" value="1"/>
</dbReference>
<dbReference type="OrthoDB" id="1938138at2759"/>
<dbReference type="GO" id="GO:0000811">
    <property type="term" value="C:GINS complex"/>
    <property type="evidence" value="ECO:0007669"/>
    <property type="project" value="TreeGrafter"/>
</dbReference>
<dbReference type="CDD" id="cd11712">
    <property type="entry name" value="GINS_A_psf2"/>
    <property type="match status" value="1"/>
</dbReference>
<evidence type="ECO:0000256" key="4">
    <source>
        <dbReference type="ARBA" id="ARBA00022705"/>
    </source>
</evidence>
<evidence type="ECO:0000256" key="7">
    <source>
        <dbReference type="PIRNR" id="PIRNR028998"/>
    </source>
</evidence>
<dbReference type="PANTHER" id="PTHR12772">
    <property type="entry name" value="DNA REPLICATION COMPLEX GINS PROTEIN PSF2"/>
    <property type="match status" value="1"/>
</dbReference>
<name>A0A3G2S4R4_MALR7</name>
<evidence type="ECO:0000256" key="1">
    <source>
        <dbReference type="ARBA" id="ARBA00004123"/>
    </source>
</evidence>
<dbReference type="InterPro" id="IPR007257">
    <property type="entry name" value="GINS_Psf2"/>
</dbReference>
<keyword evidence="5" id="KW-0159">Chromosome partition</keyword>
<feature type="region of interest" description="Disordered" evidence="8">
    <location>
        <begin position="179"/>
        <end position="213"/>
    </location>
</feature>
<dbReference type="GO" id="GO:0006260">
    <property type="term" value="P:DNA replication"/>
    <property type="evidence" value="ECO:0007669"/>
    <property type="project" value="UniProtKB-KW"/>
</dbReference>
<feature type="compositionally biased region" description="Polar residues" evidence="8">
    <location>
        <begin position="179"/>
        <end position="197"/>
    </location>
</feature>
<comment type="similarity">
    <text evidence="2 7">Belongs to the GINS2/PSF2 family.</text>
</comment>
<evidence type="ECO:0000256" key="5">
    <source>
        <dbReference type="ARBA" id="ARBA00022829"/>
    </source>
</evidence>
<evidence type="ECO:0000313" key="12">
    <source>
        <dbReference type="Proteomes" id="UP000269793"/>
    </source>
</evidence>
<feature type="domain" description="DNA replication complex GINS protein PSF2 N-terminal" evidence="10">
    <location>
        <begin position="13"/>
        <end position="72"/>
    </location>
</feature>
<gene>
    <name evidence="11" type="ORF">DNF11_2143</name>
</gene>
<dbReference type="PANTHER" id="PTHR12772:SF0">
    <property type="entry name" value="DNA REPLICATION COMPLEX GINS PROTEIN PSF2"/>
    <property type="match status" value="1"/>
</dbReference>
<keyword evidence="6 7" id="KW-0539">Nucleus</keyword>
<dbReference type="GO" id="GO:0000727">
    <property type="term" value="P:double-strand break repair via break-induced replication"/>
    <property type="evidence" value="ECO:0007669"/>
    <property type="project" value="TreeGrafter"/>
</dbReference>
<evidence type="ECO:0000313" key="11">
    <source>
        <dbReference type="EMBL" id="AYO43093.1"/>
    </source>
</evidence>
<accession>A0A3G2S4R4</accession>
<dbReference type="VEuPathDB" id="FungiDB:DNF11_2143"/>
<evidence type="ECO:0000256" key="6">
    <source>
        <dbReference type="ARBA" id="ARBA00023242"/>
    </source>
</evidence>